<organism evidence="6 7">
    <name type="scientific">Streptomonospora halophila</name>
    <dbReference type="NCBI Taxonomy" id="427369"/>
    <lineage>
        <taxon>Bacteria</taxon>
        <taxon>Bacillati</taxon>
        <taxon>Actinomycetota</taxon>
        <taxon>Actinomycetes</taxon>
        <taxon>Streptosporangiales</taxon>
        <taxon>Nocardiopsidaceae</taxon>
        <taxon>Streptomonospora</taxon>
    </lineage>
</organism>
<evidence type="ECO:0000259" key="5">
    <source>
        <dbReference type="SMART" id="SM00387"/>
    </source>
</evidence>
<sequence length="573" mass="62512">MSDIPERSLLPKMRLDELISELHVRLESALSTRDRVHSLLEAVLSIGSDLDLATVLRRLTEAAATLVDARYAGLGVLDEDGNFAEFIPVGLSTDQTDGMHVFPLGLGILSVPTRDRSALRLRDLTDHPEYHGMPEGHPKMRSFLGVPVQVREEVFGNLYLTEKRNGGEFDEEDEAIVTALATAAGVAIENARLYEETRLRERWLASSTEVTTRLLSGADSDEVLGYLAQQSREMSDADVAIVLLPDSRERDLVAEIADGPVAEQVIGSPVTMEDTKCGWVYRNGEPATIQDLRQAKCPMLTHRGFGPGLLVPIGTPEHTRGVLLLGKMSARSPFNEATQRMIDAFSAQAAVALELAEARRDAERLVVLEERDRIAKDLHDVVIQRLFASAMTLMSTVRLIGDAEAGDRVQRTIDDLDETIREIRSTVFALQLPSQPQHTSLRDRILTAAEGSARSLGCQPGVRLEGSIDTSVPDEVGEQLLAVLGEALSNVARHADASEVHVSVQADERLTLQVDDNGRGIPENGRRSGLRNLAERALSLGGEFTVDPVPGGGTTLRWSVPLHSRRQGARVPA</sequence>
<keyword evidence="1" id="KW-0808">Transferase</keyword>
<name>A0ABP9GBG6_9ACTN</name>
<dbReference type="Pfam" id="PF07730">
    <property type="entry name" value="HisKA_3"/>
    <property type="match status" value="1"/>
</dbReference>
<proteinExistence type="predicted"/>
<dbReference type="InterPro" id="IPR036890">
    <property type="entry name" value="HATPase_C_sf"/>
</dbReference>
<feature type="domain" description="GAF" evidence="4">
    <location>
        <begin position="51"/>
        <end position="198"/>
    </location>
</feature>
<evidence type="ECO:0000313" key="7">
    <source>
        <dbReference type="Proteomes" id="UP001499993"/>
    </source>
</evidence>
<dbReference type="CDD" id="cd16917">
    <property type="entry name" value="HATPase_UhpB-NarQ-NarX-like"/>
    <property type="match status" value="1"/>
</dbReference>
<dbReference type="SMART" id="SM00387">
    <property type="entry name" value="HATPase_c"/>
    <property type="match status" value="1"/>
</dbReference>
<dbReference type="Gene3D" id="1.20.5.1930">
    <property type="match status" value="1"/>
</dbReference>
<feature type="domain" description="GAF" evidence="4">
    <location>
        <begin position="219"/>
        <end position="363"/>
    </location>
</feature>
<keyword evidence="3" id="KW-0902">Two-component regulatory system</keyword>
<dbReference type="PANTHER" id="PTHR24421">
    <property type="entry name" value="NITRATE/NITRITE SENSOR PROTEIN NARX-RELATED"/>
    <property type="match status" value="1"/>
</dbReference>
<gene>
    <name evidence="6" type="ORF">GCM10023224_15400</name>
</gene>
<dbReference type="InterPro" id="IPR011712">
    <property type="entry name" value="Sig_transdc_His_kin_sub3_dim/P"/>
</dbReference>
<accession>A0ABP9GBG6</accession>
<reference evidence="7" key="1">
    <citation type="journal article" date="2019" name="Int. J. Syst. Evol. Microbiol.">
        <title>The Global Catalogue of Microorganisms (GCM) 10K type strain sequencing project: providing services to taxonomists for standard genome sequencing and annotation.</title>
        <authorList>
            <consortium name="The Broad Institute Genomics Platform"/>
            <consortium name="The Broad Institute Genome Sequencing Center for Infectious Disease"/>
            <person name="Wu L."/>
            <person name="Ma J."/>
        </authorList>
    </citation>
    <scope>NUCLEOTIDE SEQUENCE [LARGE SCALE GENOMIC DNA]</scope>
    <source>
        <strain evidence="7">JCM 18123</strain>
    </source>
</reference>
<evidence type="ECO:0000256" key="3">
    <source>
        <dbReference type="ARBA" id="ARBA00023012"/>
    </source>
</evidence>
<dbReference type="Proteomes" id="UP001499993">
    <property type="component" value="Unassembled WGS sequence"/>
</dbReference>
<feature type="domain" description="Histidine kinase/HSP90-like ATPase" evidence="5">
    <location>
        <begin position="475"/>
        <end position="564"/>
    </location>
</feature>
<dbReference type="RefSeq" id="WP_345556009.1">
    <property type="nucleotide sequence ID" value="NZ_BAABIK010000006.1"/>
</dbReference>
<dbReference type="InterPro" id="IPR003594">
    <property type="entry name" value="HATPase_dom"/>
</dbReference>
<protein>
    <submittedName>
        <fullName evidence="6">Two-component system sensor histidine kinase</fullName>
    </submittedName>
</protein>
<evidence type="ECO:0000259" key="4">
    <source>
        <dbReference type="SMART" id="SM00065"/>
    </source>
</evidence>
<evidence type="ECO:0000256" key="1">
    <source>
        <dbReference type="ARBA" id="ARBA00022679"/>
    </source>
</evidence>
<dbReference type="Pfam" id="PF13185">
    <property type="entry name" value="GAF_2"/>
    <property type="match status" value="2"/>
</dbReference>
<dbReference type="EMBL" id="BAABIK010000006">
    <property type="protein sequence ID" value="GAA4935573.1"/>
    <property type="molecule type" value="Genomic_DNA"/>
</dbReference>
<evidence type="ECO:0000313" key="6">
    <source>
        <dbReference type="EMBL" id="GAA4935573.1"/>
    </source>
</evidence>
<dbReference type="InterPro" id="IPR050482">
    <property type="entry name" value="Sensor_HK_TwoCompSys"/>
</dbReference>
<dbReference type="InterPro" id="IPR029016">
    <property type="entry name" value="GAF-like_dom_sf"/>
</dbReference>
<dbReference type="SMART" id="SM00065">
    <property type="entry name" value="GAF"/>
    <property type="match status" value="2"/>
</dbReference>
<dbReference type="SUPFAM" id="SSF55781">
    <property type="entry name" value="GAF domain-like"/>
    <property type="match status" value="2"/>
</dbReference>
<keyword evidence="2 6" id="KW-0418">Kinase</keyword>
<dbReference type="InterPro" id="IPR003018">
    <property type="entry name" value="GAF"/>
</dbReference>
<keyword evidence="7" id="KW-1185">Reference proteome</keyword>
<dbReference type="Pfam" id="PF02518">
    <property type="entry name" value="HATPase_c"/>
    <property type="match status" value="1"/>
</dbReference>
<dbReference type="SUPFAM" id="SSF55874">
    <property type="entry name" value="ATPase domain of HSP90 chaperone/DNA topoisomerase II/histidine kinase"/>
    <property type="match status" value="1"/>
</dbReference>
<comment type="caution">
    <text evidence="6">The sequence shown here is derived from an EMBL/GenBank/DDBJ whole genome shotgun (WGS) entry which is preliminary data.</text>
</comment>
<dbReference type="Gene3D" id="3.30.565.10">
    <property type="entry name" value="Histidine kinase-like ATPase, C-terminal domain"/>
    <property type="match status" value="1"/>
</dbReference>
<evidence type="ECO:0000256" key="2">
    <source>
        <dbReference type="ARBA" id="ARBA00022777"/>
    </source>
</evidence>
<dbReference type="PANTHER" id="PTHR24421:SF56">
    <property type="entry name" value="OXYGEN SENSOR HISTIDINE KINASE RESPONSE REGULATOR DOST"/>
    <property type="match status" value="1"/>
</dbReference>
<dbReference type="Gene3D" id="3.30.450.40">
    <property type="match status" value="2"/>
</dbReference>
<dbReference type="GO" id="GO:0016301">
    <property type="term" value="F:kinase activity"/>
    <property type="evidence" value="ECO:0007669"/>
    <property type="project" value="UniProtKB-KW"/>
</dbReference>